<feature type="compositionally biased region" description="Low complexity" evidence="1">
    <location>
        <begin position="42"/>
        <end position="54"/>
    </location>
</feature>
<dbReference type="Pfam" id="PF11661">
    <property type="entry name" value="DUF2986"/>
    <property type="match status" value="1"/>
</dbReference>
<dbReference type="AlphaFoldDB" id="A0A974XQ91"/>
<gene>
    <name evidence="2" type="ORF">JYB88_07165</name>
</gene>
<organism evidence="2 3">
    <name type="scientific">Shewanella cyperi</name>
    <dbReference type="NCBI Taxonomy" id="2814292"/>
    <lineage>
        <taxon>Bacteria</taxon>
        <taxon>Pseudomonadati</taxon>
        <taxon>Pseudomonadota</taxon>
        <taxon>Gammaproteobacteria</taxon>
        <taxon>Alteromonadales</taxon>
        <taxon>Shewanellaceae</taxon>
        <taxon>Shewanella</taxon>
    </lineage>
</organism>
<feature type="region of interest" description="Disordered" evidence="1">
    <location>
        <begin position="1"/>
        <end position="63"/>
    </location>
</feature>
<sequence>MNKRQAIIKKLAKRAKARDNKKEKPKVGAKERYISKAERATLEAAEAAQNQAEAESSEHAPDA</sequence>
<dbReference type="Proteomes" id="UP000663281">
    <property type="component" value="Chromosome"/>
</dbReference>
<evidence type="ECO:0000313" key="2">
    <source>
        <dbReference type="EMBL" id="QSX31403.1"/>
    </source>
</evidence>
<dbReference type="KEGG" id="scyp:JYB88_07165"/>
<dbReference type="EMBL" id="CP071504">
    <property type="protein sequence ID" value="QSX31403.1"/>
    <property type="molecule type" value="Genomic_DNA"/>
</dbReference>
<feature type="compositionally biased region" description="Basic and acidic residues" evidence="1">
    <location>
        <begin position="17"/>
        <end position="41"/>
    </location>
</feature>
<keyword evidence="3" id="KW-1185">Reference proteome</keyword>
<feature type="compositionally biased region" description="Basic residues" evidence="1">
    <location>
        <begin position="1"/>
        <end position="16"/>
    </location>
</feature>
<evidence type="ECO:0000256" key="1">
    <source>
        <dbReference type="SAM" id="MobiDB-lite"/>
    </source>
</evidence>
<dbReference type="RefSeq" id="WP_207325963.1">
    <property type="nucleotide sequence ID" value="NZ_CP071504.1"/>
</dbReference>
<proteinExistence type="predicted"/>
<evidence type="ECO:0000313" key="3">
    <source>
        <dbReference type="Proteomes" id="UP000663281"/>
    </source>
</evidence>
<dbReference type="InterPro" id="IPR021677">
    <property type="entry name" value="DUF2986"/>
</dbReference>
<name>A0A974XQ91_9GAMM</name>
<protein>
    <submittedName>
        <fullName evidence="2">DUF2986 domain-containing protein</fullName>
    </submittedName>
</protein>
<accession>A0A974XQ91</accession>
<reference evidence="2 3" key="1">
    <citation type="submission" date="2021-03" db="EMBL/GenBank/DDBJ databases">
        <title>Novel species identification of genus Shewanella.</title>
        <authorList>
            <person name="Liu G."/>
            <person name="Zhang Q."/>
        </authorList>
    </citation>
    <scope>NUCLEOTIDE SEQUENCE [LARGE SCALE GENOMIC DNA]</scope>
    <source>
        <strain evidence="2 3">FJAT-53726</strain>
    </source>
</reference>